<sequence length="47" mass="5658">MFIESRMSFFVVSWIICLRCWLRACWLCFEDQSGELIDFKALHIPES</sequence>
<accession>A0A9Q0TC96</accession>
<keyword evidence="2" id="KW-1185">Reference proteome</keyword>
<dbReference type="EMBL" id="JAPFFM010000015">
    <property type="protein sequence ID" value="KAJ6709189.1"/>
    <property type="molecule type" value="Genomic_DNA"/>
</dbReference>
<name>A0A9Q0TC96_9ROSI</name>
<dbReference type="AlphaFoldDB" id="A0A9Q0TC96"/>
<gene>
    <name evidence="1" type="ORF">OIU74_010316</name>
</gene>
<dbReference type="Proteomes" id="UP001151752">
    <property type="component" value="Chromosome 2"/>
</dbReference>
<reference evidence="1" key="2">
    <citation type="journal article" date="2023" name="Int. J. Mol. Sci.">
        <title>De Novo Assembly and Annotation of 11 Diverse Shrub Willow (Salix) Genomes Reveals Novel Gene Organization in Sex-Linked Regions.</title>
        <authorList>
            <person name="Hyden B."/>
            <person name="Feng K."/>
            <person name="Yates T.B."/>
            <person name="Jawdy S."/>
            <person name="Cereghino C."/>
            <person name="Smart L.B."/>
            <person name="Muchero W."/>
        </authorList>
    </citation>
    <scope>NUCLEOTIDE SEQUENCE</scope>
    <source>
        <tissue evidence="1">Shoot tip</tissue>
    </source>
</reference>
<organism evidence="1 2">
    <name type="scientific">Salix koriyanagi</name>
    <dbReference type="NCBI Taxonomy" id="2511006"/>
    <lineage>
        <taxon>Eukaryota</taxon>
        <taxon>Viridiplantae</taxon>
        <taxon>Streptophyta</taxon>
        <taxon>Embryophyta</taxon>
        <taxon>Tracheophyta</taxon>
        <taxon>Spermatophyta</taxon>
        <taxon>Magnoliopsida</taxon>
        <taxon>eudicotyledons</taxon>
        <taxon>Gunneridae</taxon>
        <taxon>Pentapetalae</taxon>
        <taxon>rosids</taxon>
        <taxon>fabids</taxon>
        <taxon>Malpighiales</taxon>
        <taxon>Salicaceae</taxon>
        <taxon>Saliceae</taxon>
        <taxon>Salix</taxon>
    </lineage>
</organism>
<comment type="caution">
    <text evidence="1">The sequence shown here is derived from an EMBL/GenBank/DDBJ whole genome shotgun (WGS) entry which is preliminary data.</text>
</comment>
<evidence type="ECO:0000313" key="1">
    <source>
        <dbReference type="EMBL" id="KAJ6709189.1"/>
    </source>
</evidence>
<evidence type="ECO:0000313" key="2">
    <source>
        <dbReference type="Proteomes" id="UP001151752"/>
    </source>
</evidence>
<proteinExistence type="predicted"/>
<reference evidence="1" key="1">
    <citation type="submission" date="2022-11" db="EMBL/GenBank/DDBJ databases">
        <authorList>
            <person name="Hyden B.L."/>
            <person name="Feng K."/>
            <person name="Yates T."/>
            <person name="Jawdy S."/>
            <person name="Smart L.B."/>
            <person name="Muchero W."/>
        </authorList>
    </citation>
    <scope>NUCLEOTIDE SEQUENCE</scope>
    <source>
        <tissue evidence="1">Shoot tip</tissue>
    </source>
</reference>
<protein>
    <submittedName>
        <fullName evidence="1">Uncharacterized protein</fullName>
    </submittedName>
</protein>